<name>A0AAQ3KYY4_9LILI</name>
<keyword evidence="5" id="KW-0862">Zinc</keyword>
<dbReference type="InterPro" id="IPR036236">
    <property type="entry name" value="Znf_C2H2_sf"/>
</dbReference>
<dbReference type="GO" id="GO:0046983">
    <property type="term" value="F:protein dimerization activity"/>
    <property type="evidence" value="ECO:0007669"/>
    <property type="project" value="InterPro"/>
</dbReference>
<reference evidence="13 14" key="1">
    <citation type="submission" date="2023-10" db="EMBL/GenBank/DDBJ databases">
        <title>Chromosome-scale genome assembly provides insights into flower coloration mechanisms of Canna indica.</title>
        <authorList>
            <person name="Li C."/>
        </authorList>
    </citation>
    <scope>NUCLEOTIDE SEQUENCE [LARGE SCALE GENOMIC DNA]</scope>
    <source>
        <tissue evidence="13">Flower</tissue>
    </source>
</reference>
<evidence type="ECO:0000313" key="14">
    <source>
        <dbReference type="Proteomes" id="UP001327560"/>
    </source>
</evidence>
<keyword evidence="9" id="KW-0539">Nucleus</keyword>
<feature type="compositionally biased region" description="Low complexity" evidence="11">
    <location>
        <begin position="647"/>
        <end position="661"/>
    </location>
</feature>
<keyword evidence="7" id="KW-0238">DNA-binding</keyword>
<accession>A0AAQ3KYY4</accession>
<evidence type="ECO:0000256" key="10">
    <source>
        <dbReference type="PROSITE-ProRule" id="PRU00027"/>
    </source>
</evidence>
<dbReference type="GO" id="GO:0003677">
    <property type="term" value="F:DNA binding"/>
    <property type="evidence" value="ECO:0007669"/>
    <property type="project" value="UniProtKB-KW"/>
</dbReference>
<gene>
    <name evidence="13" type="ORF">Cni_G23017</name>
</gene>
<comment type="subunit">
    <text evidence="2">Homodimer.</text>
</comment>
<evidence type="ECO:0000256" key="11">
    <source>
        <dbReference type="SAM" id="MobiDB-lite"/>
    </source>
</evidence>
<evidence type="ECO:0000256" key="9">
    <source>
        <dbReference type="ARBA" id="ARBA00023242"/>
    </source>
</evidence>
<evidence type="ECO:0000256" key="2">
    <source>
        <dbReference type="ARBA" id="ARBA00011738"/>
    </source>
</evidence>
<dbReference type="SUPFAM" id="SSF53098">
    <property type="entry name" value="Ribonuclease H-like"/>
    <property type="match status" value="1"/>
</dbReference>
<evidence type="ECO:0000259" key="12">
    <source>
        <dbReference type="PROSITE" id="PS50808"/>
    </source>
</evidence>
<dbReference type="Pfam" id="PF14372">
    <property type="entry name" value="hAT-like_RNase-H"/>
    <property type="match status" value="1"/>
</dbReference>
<dbReference type="InterPro" id="IPR003656">
    <property type="entry name" value="Znf_BED"/>
</dbReference>
<dbReference type="InterPro" id="IPR025525">
    <property type="entry name" value="hAT-like_transposase_RNase-H"/>
</dbReference>
<feature type="region of interest" description="Disordered" evidence="11">
    <location>
        <begin position="644"/>
        <end position="666"/>
    </location>
</feature>
<organism evidence="13 14">
    <name type="scientific">Canna indica</name>
    <name type="common">Indian-shot</name>
    <dbReference type="NCBI Taxonomy" id="4628"/>
    <lineage>
        <taxon>Eukaryota</taxon>
        <taxon>Viridiplantae</taxon>
        <taxon>Streptophyta</taxon>
        <taxon>Embryophyta</taxon>
        <taxon>Tracheophyta</taxon>
        <taxon>Spermatophyta</taxon>
        <taxon>Magnoliopsida</taxon>
        <taxon>Liliopsida</taxon>
        <taxon>Zingiberales</taxon>
        <taxon>Cannaceae</taxon>
        <taxon>Canna</taxon>
    </lineage>
</organism>
<dbReference type="InterPro" id="IPR008906">
    <property type="entry name" value="HATC_C_dom"/>
</dbReference>
<evidence type="ECO:0000256" key="3">
    <source>
        <dbReference type="ARBA" id="ARBA00022723"/>
    </source>
</evidence>
<evidence type="ECO:0000256" key="6">
    <source>
        <dbReference type="ARBA" id="ARBA00023015"/>
    </source>
</evidence>
<dbReference type="PANTHER" id="PTHR46481">
    <property type="entry name" value="ZINC FINGER BED DOMAIN-CONTAINING PROTEIN 4"/>
    <property type="match status" value="1"/>
</dbReference>
<comment type="subcellular location">
    <subcellularLocation>
        <location evidence="1">Nucleus</location>
    </subcellularLocation>
</comment>
<dbReference type="PANTHER" id="PTHR46481:SF7">
    <property type="entry name" value="ZINC FINGER BED DOMAIN-CONTAINING PROTEIN RICESLEEPER 2-LIKE"/>
    <property type="match status" value="1"/>
</dbReference>
<dbReference type="Pfam" id="PF05699">
    <property type="entry name" value="Dimer_Tnp_hAT"/>
    <property type="match status" value="1"/>
</dbReference>
<dbReference type="PROSITE" id="PS50808">
    <property type="entry name" value="ZF_BED"/>
    <property type="match status" value="1"/>
</dbReference>
<dbReference type="EMBL" id="CP136896">
    <property type="protein sequence ID" value="WOL14237.1"/>
    <property type="molecule type" value="Genomic_DNA"/>
</dbReference>
<keyword evidence="3" id="KW-0479">Metal-binding</keyword>
<dbReference type="GO" id="GO:0005634">
    <property type="term" value="C:nucleus"/>
    <property type="evidence" value="ECO:0007669"/>
    <property type="project" value="UniProtKB-SubCell"/>
</dbReference>
<dbReference type="Pfam" id="PF02892">
    <property type="entry name" value="zf-BED"/>
    <property type="match status" value="1"/>
</dbReference>
<dbReference type="SMART" id="SM00614">
    <property type="entry name" value="ZnF_BED"/>
    <property type="match status" value="1"/>
</dbReference>
<dbReference type="InterPro" id="IPR012337">
    <property type="entry name" value="RNaseH-like_sf"/>
</dbReference>
<keyword evidence="6" id="KW-0805">Transcription regulation</keyword>
<dbReference type="AlphaFoldDB" id="A0AAQ3KYY4"/>
<evidence type="ECO:0000256" key="7">
    <source>
        <dbReference type="ARBA" id="ARBA00023125"/>
    </source>
</evidence>
<feature type="compositionally biased region" description="Polar residues" evidence="11">
    <location>
        <begin position="107"/>
        <end position="144"/>
    </location>
</feature>
<dbReference type="InterPro" id="IPR052035">
    <property type="entry name" value="ZnF_BED_domain_contain"/>
</dbReference>
<keyword evidence="4 10" id="KW-0863">Zinc-finger</keyword>
<dbReference type="SUPFAM" id="SSF57667">
    <property type="entry name" value="beta-beta-alpha zinc fingers"/>
    <property type="match status" value="1"/>
</dbReference>
<evidence type="ECO:0000313" key="13">
    <source>
        <dbReference type="EMBL" id="WOL14237.1"/>
    </source>
</evidence>
<feature type="domain" description="BED-type" evidence="12">
    <location>
        <begin position="150"/>
        <end position="207"/>
    </location>
</feature>
<protein>
    <submittedName>
        <fullName evidence="13">Zinc finger BED domain-containing protein RICESLEEPER 2-like</fullName>
    </submittedName>
</protein>
<feature type="region of interest" description="Disordered" evidence="11">
    <location>
        <begin position="84"/>
        <end position="150"/>
    </location>
</feature>
<evidence type="ECO:0000256" key="1">
    <source>
        <dbReference type="ARBA" id="ARBA00004123"/>
    </source>
</evidence>
<evidence type="ECO:0000256" key="8">
    <source>
        <dbReference type="ARBA" id="ARBA00023163"/>
    </source>
</evidence>
<feature type="compositionally biased region" description="Low complexity" evidence="11">
    <location>
        <begin position="95"/>
        <end position="106"/>
    </location>
</feature>
<keyword evidence="14" id="KW-1185">Reference proteome</keyword>
<sequence>MFSLLSLSLDSRQTRSATPWRTQATQRRRLAATAARSVGNAALRHSGRSALAKLPPHPQIALAKSPPPKSALAKSQSLLFIRPPGLQASGRHPTSSSADSRSSILSKMSNSQEEAESNTVAAVAQPISTPASDESGNEIGNTTLPPKGPKQRSKVWEYFEVYVDKEKGEIKGKCKYCQKEYAADTKKNGTSALNYHVKTCKKIPENEDKTQSQLSLQPSGDDESTGMLSTWKFDQAAIRKSLARMIIVDELPFKFVECEGFKEFMHNACPRFKFPSRWTVSRDCFQLYMDERLKLKHYLKNNDQRISITTDTWTSIQQINYICITAHFIDRDWKLHNFFLIFCPISSHKGESIGRAIETCLLEWGIDKVFTITVDNASSNDVAVEHLKRKFINWGTTIANGKYLHMRCIAHIINLIVQDGLKDLDPAIRWVREAVKYIKSSPARLKKFKECADSVQVECKSTLCLDVCTRWNSTYLMLSVAEKYEKAFERFELEDLYFGVEVDANSKGFVDWDVVRRTITMLRLFYDTTIRVSGSLYVTSNTFWTEISDLLSAILEWTRSDDSNVKGMGTKMKTKFDKYWGNVDRMNKIIFFAVVLDPREKFMAMEVFFCDIYGENEGTELFERVKMSLYDIFKEYKNMLQIESGHSSETSPSSNTSSNESVGNRPRGHYKLIAKKRRIESGHVHAKSELDMYLDEALQEDKDDFDILKWWKLNSERFSILSHMARDILAVPISTVASESTFSAGGRVLDPFRSSLTPKMVESLICAQDWIRKSNGLNVEEDITEIALDKPKSMAKFREKVICYMEIKELRDAKKTVMHIAKDSTENKKSKKHDKKGGIGLVVRSNGGACLGATSLVASGDSVLALEALAVKEGLIFAANLNLSPFELESYSRTLIFISKQ</sequence>
<dbReference type="SUPFAM" id="SSF140996">
    <property type="entry name" value="Hermes dimerisation domain"/>
    <property type="match status" value="1"/>
</dbReference>
<dbReference type="GO" id="GO:0008270">
    <property type="term" value="F:zinc ion binding"/>
    <property type="evidence" value="ECO:0007669"/>
    <property type="project" value="UniProtKB-KW"/>
</dbReference>
<evidence type="ECO:0000256" key="4">
    <source>
        <dbReference type="ARBA" id="ARBA00022771"/>
    </source>
</evidence>
<keyword evidence="8" id="KW-0804">Transcription</keyword>
<dbReference type="Proteomes" id="UP001327560">
    <property type="component" value="Chromosome 7"/>
</dbReference>
<proteinExistence type="predicted"/>
<evidence type="ECO:0000256" key="5">
    <source>
        <dbReference type="ARBA" id="ARBA00022833"/>
    </source>
</evidence>